<dbReference type="PROSITE" id="PS50106">
    <property type="entry name" value="PDZ"/>
    <property type="match status" value="2"/>
</dbReference>
<dbReference type="CDD" id="cd06720">
    <property type="entry name" value="PDZ1_APBA1_3-like"/>
    <property type="match status" value="1"/>
</dbReference>
<dbReference type="SUPFAM" id="SSF50156">
    <property type="entry name" value="PDZ domain-like"/>
    <property type="match status" value="2"/>
</dbReference>
<evidence type="ECO:0000256" key="3">
    <source>
        <dbReference type="ARBA" id="ARBA00022737"/>
    </source>
</evidence>
<evidence type="ECO:0000256" key="2">
    <source>
        <dbReference type="ARBA" id="ARBA00022553"/>
    </source>
</evidence>
<dbReference type="CDD" id="cd06793">
    <property type="entry name" value="PDZ2_APBA1_3-like"/>
    <property type="match status" value="1"/>
</dbReference>
<keyword evidence="9" id="KW-1185">Reference proteome</keyword>
<dbReference type="PROSITE" id="PS01179">
    <property type="entry name" value="PID"/>
    <property type="match status" value="1"/>
</dbReference>
<dbReference type="GO" id="GO:0015031">
    <property type="term" value="P:protein transport"/>
    <property type="evidence" value="ECO:0007669"/>
    <property type="project" value="UniProtKB-KW"/>
</dbReference>
<reference evidence="8" key="1">
    <citation type="submission" date="2022-06" db="EMBL/GenBank/DDBJ databases">
        <authorList>
            <person name="Andreotti S."/>
            <person name="Wyler E."/>
        </authorList>
    </citation>
    <scope>NUCLEOTIDE SEQUENCE</scope>
</reference>
<dbReference type="SMART" id="SM00228">
    <property type="entry name" value="PDZ"/>
    <property type="match status" value="2"/>
</dbReference>
<feature type="region of interest" description="Disordered" evidence="5">
    <location>
        <begin position="238"/>
        <end position="262"/>
    </location>
</feature>
<dbReference type="InterPro" id="IPR011993">
    <property type="entry name" value="PH-like_dom_sf"/>
</dbReference>
<dbReference type="PANTHER" id="PTHR12345">
    <property type="entry name" value="SYNTENIN RELATED"/>
    <property type="match status" value="1"/>
</dbReference>
<dbReference type="Gene3D" id="2.30.42.10">
    <property type="match status" value="2"/>
</dbReference>
<dbReference type="CDD" id="cd22578">
    <property type="entry name" value="Mint1_CID"/>
    <property type="match status" value="1"/>
</dbReference>
<feature type="domain" description="PDZ" evidence="7">
    <location>
        <begin position="624"/>
        <end position="709"/>
    </location>
</feature>
<dbReference type="Gene3D" id="2.30.29.30">
    <property type="entry name" value="Pleckstrin-homology domain (PH domain)/Phosphotyrosine-binding domain (PTB)"/>
    <property type="match status" value="1"/>
</dbReference>
<keyword evidence="3" id="KW-0677">Repeat</keyword>
<dbReference type="AlphaFoldDB" id="A0AAU9ZX47"/>
<feature type="region of interest" description="Disordered" evidence="5">
    <location>
        <begin position="1"/>
        <end position="116"/>
    </location>
</feature>
<keyword evidence="2" id="KW-0597">Phosphoprotein</keyword>
<dbReference type="EMBL" id="CALSGD010001526">
    <property type="protein sequence ID" value="CAH6971612.1"/>
    <property type="molecule type" value="Genomic_DNA"/>
</dbReference>
<dbReference type="GO" id="GO:0005886">
    <property type="term" value="C:plasma membrane"/>
    <property type="evidence" value="ECO:0007669"/>
    <property type="project" value="TreeGrafter"/>
</dbReference>
<sequence>MNHLEGSAEVEVPDEAPGGEVNESVEADLEHPDVEEEQQAPPQAAGRHGALDDPRAQLARRQQQEEEERGESLARSASTESGFHNHTDTAEGDVLAAARDGGADEAERAHDPDDESAYAVQYRPEAEEYTEQAEAEHAEAAHRRALPNHLHFHSLEHEEAMNAAYSGYVYTHRLFHRGEDEAYAEPYADYGGLQEHVYEEIGDAPELEARDGLRLYEQERDEAAAYRQEALGARLHHYDERSDGESDSPEKEAEFAPYPRMDSYEQEEDIDQIVAEVKQSMSSQSLDKAAEDMPEAEQDLERAPTPGGGHPDSPGLPVPAGQQRVMGPPGGGEAGQRYSKEKRDAISLAIKDIKEAIEEVKTRTIRSPYTPDEPKEPIWVMRQDISPTRDCDDQRPMDGDSRKSLASFPTYVEVPGPCDPEDLIDGIIFAANYLGSTQLLSDKTPSKNVRMMQAQEAVSRIKTAQKLAKSRKKAPEGESQPMTEVDLFISTQRIKVLNADTQEPMMDHPLRTISYIADIGNIVVLMARRRMPRSNSQENVEASHPSQDGKRQYKMICHVFESEDAQLIAQSIGQAFSVAYQEFLRANGINPEDLSQKEYSDLLNTQDMYNDDLIHFSKSENCKDVFIEKQKGEILGVVIVESGWGSILPTVIIANMMHGGPAEKSGKLNIGDQIMSINGTSLVGLPLSTCQSIIKGLKNQSRVKLNIVRCPPVTTVLIRRPDLRYQLGFSVQNGIICSLMRGGIAERGGVRVGHRIIEINGQSVVATPHEKIVHILSNAVGEIHMKTMPAAMYRLLTAQEQPVYI</sequence>
<protein>
    <submittedName>
        <fullName evidence="8">Apba1 protein</fullName>
    </submittedName>
</protein>
<evidence type="ECO:0000313" key="8">
    <source>
        <dbReference type="EMBL" id="CAH6971612.1"/>
    </source>
</evidence>
<accession>A0AAU9ZX47</accession>
<evidence type="ECO:0000313" key="9">
    <source>
        <dbReference type="Proteomes" id="UP001152836"/>
    </source>
</evidence>
<evidence type="ECO:0000256" key="5">
    <source>
        <dbReference type="SAM" id="MobiDB-lite"/>
    </source>
</evidence>
<feature type="compositionally biased region" description="Acidic residues" evidence="5">
    <location>
        <begin position="23"/>
        <end position="38"/>
    </location>
</feature>
<dbReference type="Pfam" id="PF00640">
    <property type="entry name" value="PID"/>
    <property type="match status" value="1"/>
</dbReference>
<feature type="compositionally biased region" description="Basic and acidic residues" evidence="5">
    <location>
        <begin position="101"/>
        <end position="111"/>
    </location>
</feature>
<feature type="region of interest" description="Disordered" evidence="5">
    <location>
        <begin position="279"/>
        <end position="339"/>
    </location>
</feature>
<dbReference type="SUPFAM" id="SSF50729">
    <property type="entry name" value="PH domain-like"/>
    <property type="match status" value="1"/>
</dbReference>
<keyword evidence="1" id="KW-0813">Transport</keyword>
<dbReference type="PANTHER" id="PTHR12345:SF14">
    <property type="entry name" value="AMYLOID-BETA A4 PRECURSOR PROTEIN-BINDING FAMILY A MEMBER 1"/>
    <property type="match status" value="1"/>
</dbReference>
<dbReference type="InterPro" id="IPR051230">
    <property type="entry name" value="APP-Binding"/>
</dbReference>
<comment type="caution">
    <text evidence="8">The sequence shown here is derived from an EMBL/GenBank/DDBJ whole genome shotgun (WGS) entry which is preliminary data.</text>
</comment>
<evidence type="ECO:0000259" key="6">
    <source>
        <dbReference type="PROSITE" id="PS01179"/>
    </source>
</evidence>
<evidence type="ECO:0000256" key="1">
    <source>
        <dbReference type="ARBA" id="ARBA00022448"/>
    </source>
</evidence>
<dbReference type="SMART" id="SM00462">
    <property type="entry name" value="PTB"/>
    <property type="match status" value="1"/>
</dbReference>
<dbReference type="Pfam" id="PF00595">
    <property type="entry name" value="PDZ"/>
    <property type="match status" value="2"/>
</dbReference>
<feature type="domain" description="PDZ" evidence="7">
    <location>
        <begin position="715"/>
        <end position="791"/>
    </location>
</feature>
<dbReference type="InterPro" id="IPR001478">
    <property type="entry name" value="PDZ"/>
</dbReference>
<evidence type="ECO:0000256" key="4">
    <source>
        <dbReference type="ARBA" id="ARBA00022927"/>
    </source>
</evidence>
<organism evidence="8 9">
    <name type="scientific">Phodopus roborovskii</name>
    <name type="common">Roborovski's desert hamster</name>
    <name type="synonym">Cricetulus roborovskii</name>
    <dbReference type="NCBI Taxonomy" id="109678"/>
    <lineage>
        <taxon>Eukaryota</taxon>
        <taxon>Metazoa</taxon>
        <taxon>Chordata</taxon>
        <taxon>Craniata</taxon>
        <taxon>Vertebrata</taxon>
        <taxon>Euteleostomi</taxon>
        <taxon>Mammalia</taxon>
        <taxon>Eutheria</taxon>
        <taxon>Euarchontoglires</taxon>
        <taxon>Glires</taxon>
        <taxon>Rodentia</taxon>
        <taxon>Myomorpha</taxon>
        <taxon>Muroidea</taxon>
        <taxon>Cricetidae</taxon>
        <taxon>Cricetinae</taxon>
        <taxon>Phodopus</taxon>
    </lineage>
</organism>
<feature type="compositionally biased region" description="Basic and acidic residues" evidence="5">
    <location>
        <begin position="238"/>
        <end position="254"/>
    </location>
</feature>
<dbReference type="FunFam" id="2.30.42.10:FF:000017">
    <property type="entry name" value="Amyloid beta A4 protein-binding family A member 1"/>
    <property type="match status" value="1"/>
</dbReference>
<dbReference type="InterPro" id="IPR006020">
    <property type="entry name" value="PTB/PI_dom"/>
</dbReference>
<gene>
    <name evidence="8" type="primary">Apba1</name>
    <name evidence="8" type="ORF">PHOROB_LOCUS13289</name>
</gene>
<dbReference type="GO" id="GO:0007268">
    <property type="term" value="P:chemical synaptic transmission"/>
    <property type="evidence" value="ECO:0007669"/>
    <property type="project" value="TreeGrafter"/>
</dbReference>
<keyword evidence="4" id="KW-0653">Protein transport</keyword>
<dbReference type="Proteomes" id="UP001152836">
    <property type="component" value="Unassembled WGS sequence"/>
</dbReference>
<dbReference type="GO" id="GO:0001540">
    <property type="term" value="F:amyloid-beta binding"/>
    <property type="evidence" value="ECO:0007669"/>
    <property type="project" value="TreeGrafter"/>
</dbReference>
<dbReference type="InterPro" id="IPR036034">
    <property type="entry name" value="PDZ_sf"/>
</dbReference>
<evidence type="ECO:0000259" key="7">
    <source>
        <dbReference type="PROSITE" id="PS50106"/>
    </source>
</evidence>
<dbReference type="GO" id="GO:0005737">
    <property type="term" value="C:cytoplasm"/>
    <property type="evidence" value="ECO:0007669"/>
    <property type="project" value="TreeGrafter"/>
</dbReference>
<feature type="domain" description="PID" evidence="6">
    <location>
        <begin position="425"/>
        <end position="611"/>
    </location>
</feature>
<dbReference type="CDD" id="cd01208">
    <property type="entry name" value="PTB_X11"/>
    <property type="match status" value="1"/>
</dbReference>
<dbReference type="FunFam" id="2.30.29.30:FF:000044">
    <property type="entry name" value="amyloid beta A4 precursor protein-binding family A member 1"/>
    <property type="match status" value="1"/>
</dbReference>
<dbReference type="FunFam" id="2.30.42.10:FF:000007">
    <property type="entry name" value="Amyloid beta A4 protein-binding family A member"/>
    <property type="match status" value="1"/>
</dbReference>
<name>A0AAU9ZX47_PHORO</name>
<dbReference type="GO" id="GO:0043197">
    <property type="term" value="C:dendritic spine"/>
    <property type="evidence" value="ECO:0007669"/>
    <property type="project" value="TreeGrafter"/>
</dbReference>
<proteinExistence type="predicted"/>